<dbReference type="KEGG" id="dth:DICTH_1867"/>
<dbReference type="STRING" id="309799.DICTH_1867"/>
<dbReference type="PANTHER" id="PTHR28055:SF1">
    <property type="entry name" value="ALTERED INHERITANCE OF MITOCHONDRIA PROTEIN 41, MITOCHONDRIAL"/>
    <property type="match status" value="1"/>
</dbReference>
<dbReference type="OrthoDB" id="9794041at2"/>
<name>B5YBQ7_DICT6</name>
<dbReference type="InterPro" id="IPR003789">
    <property type="entry name" value="Asn/Gln_tRNA_amidoTrase-B-like"/>
</dbReference>
<dbReference type="RefSeq" id="WP_012547925.1">
    <property type="nucleotide sequence ID" value="NC_011297.1"/>
</dbReference>
<keyword evidence="2" id="KW-1185">Reference proteome</keyword>
<proteinExistence type="predicted"/>
<reference evidence="1 2" key="1">
    <citation type="journal article" date="2014" name="Genome Announc.">
        <title>Complete Genome Sequence of the Extreme Thermophile Dictyoglomus thermophilum H-6-12.</title>
        <authorList>
            <person name="Coil D.A."/>
            <person name="Badger J.H."/>
            <person name="Forberger H.C."/>
            <person name="Riggs F."/>
            <person name="Madupu R."/>
            <person name="Fedorova N."/>
            <person name="Ward N."/>
            <person name="Robb F.T."/>
            <person name="Eisen J.A."/>
        </authorList>
    </citation>
    <scope>NUCLEOTIDE SEQUENCE [LARGE SCALE GENOMIC DNA]</scope>
    <source>
        <strain evidence="2">ATCC 35947 / DSM 3960 / H-6-12</strain>
    </source>
</reference>
<dbReference type="Gene3D" id="1.10.10.410">
    <property type="match status" value="1"/>
</dbReference>
<dbReference type="SUPFAM" id="SSF89095">
    <property type="entry name" value="GatB/YqeY motif"/>
    <property type="match status" value="1"/>
</dbReference>
<dbReference type="PANTHER" id="PTHR28055">
    <property type="entry name" value="ALTERED INHERITANCE OF MITOCHONDRIA PROTEIN 41, MITOCHONDRIAL"/>
    <property type="match status" value="1"/>
</dbReference>
<organism evidence="1 2">
    <name type="scientific">Dictyoglomus thermophilum (strain ATCC 35947 / DSM 3960 / H-6-12)</name>
    <dbReference type="NCBI Taxonomy" id="309799"/>
    <lineage>
        <taxon>Bacteria</taxon>
        <taxon>Pseudomonadati</taxon>
        <taxon>Dictyoglomota</taxon>
        <taxon>Dictyoglomia</taxon>
        <taxon>Dictyoglomales</taxon>
        <taxon>Dictyoglomaceae</taxon>
        <taxon>Dictyoglomus</taxon>
    </lineage>
</organism>
<dbReference type="Gene3D" id="1.10.1510.10">
    <property type="entry name" value="Uncharacterised protein YqeY/AIM41 PF09424, N-terminal domain"/>
    <property type="match status" value="1"/>
</dbReference>
<evidence type="ECO:0000313" key="1">
    <source>
        <dbReference type="EMBL" id="ACI19293.1"/>
    </source>
</evidence>
<dbReference type="AlphaFoldDB" id="B5YBQ7"/>
<gene>
    <name evidence="1" type="ordered locus">DICTH_1867</name>
</gene>
<dbReference type="eggNOG" id="COG1610">
    <property type="taxonomic scope" value="Bacteria"/>
</dbReference>
<dbReference type="EMBL" id="CP001146">
    <property type="protein sequence ID" value="ACI19293.1"/>
    <property type="molecule type" value="Genomic_DNA"/>
</dbReference>
<protein>
    <submittedName>
        <fullName evidence="1">Conserved cytosolic protein</fullName>
    </submittedName>
</protein>
<sequence>MLYEKITKDYMAAMKNKDSFRAEVLSTLRSAIKYREIELREKGKELDDQEVLDVIKKEIKKRKEAIEMYKQGGREDLAEKEEKELLILQEYVPQGLSEEELKEKIKSIIERVGARTLKDMGKVMKEAMAELRGLAEGEEIRRVVEDLLKGE</sequence>
<dbReference type="InterPro" id="IPR042184">
    <property type="entry name" value="YqeY/Aim41_N"/>
</dbReference>
<accession>B5YBQ7</accession>
<dbReference type="Proteomes" id="UP000001733">
    <property type="component" value="Chromosome"/>
</dbReference>
<dbReference type="InterPro" id="IPR019004">
    <property type="entry name" value="YqeY/Aim41"/>
</dbReference>
<dbReference type="HOGENOM" id="CLU_079430_2_1_0"/>
<dbReference type="Pfam" id="PF09424">
    <property type="entry name" value="YqeY"/>
    <property type="match status" value="1"/>
</dbReference>
<dbReference type="PaxDb" id="309799-DICTH_1867"/>
<dbReference type="InterPro" id="IPR023168">
    <property type="entry name" value="GatB_Yqey_C_2"/>
</dbReference>
<evidence type="ECO:0000313" key="2">
    <source>
        <dbReference type="Proteomes" id="UP000001733"/>
    </source>
</evidence>
<dbReference type="GO" id="GO:0016884">
    <property type="term" value="F:carbon-nitrogen ligase activity, with glutamine as amido-N-donor"/>
    <property type="evidence" value="ECO:0007669"/>
    <property type="project" value="InterPro"/>
</dbReference>